<feature type="non-terminal residue" evidence="4">
    <location>
        <position position="412"/>
    </location>
</feature>
<dbReference type="InterPro" id="IPR001633">
    <property type="entry name" value="EAL_dom"/>
</dbReference>
<dbReference type="EMBL" id="BARS01006582">
    <property type="protein sequence ID" value="GAF70671.1"/>
    <property type="molecule type" value="Genomic_DNA"/>
</dbReference>
<dbReference type="CDD" id="cd01949">
    <property type="entry name" value="GGDEF"/>
    <property type="match status" value="1"/>
</dbReference>
<dbReference type="Gene3D" id="3.30.70.270">
    <property type="match status" value="1"/>
</dbReference>
<dbReference type="Pfam" id="PF00990">
    <property type="entry name" value="GGDEF"/>
    <property type="match status" value="1"/>
</dbReference>
<evidence type="ECO:0000313" key="4">
    <source>
        <dbReference type="EMBL" id="GAF70671.1"/>
    </source>
</evidence>
<feature type="domain" description="Response regulatory" evidence="1">
    <location>
        <begin position="40"/>
        <end position="156"/>
    </location>
</feature>
<accession>X0S619</accession>
<gene>
    <name evidence="4" type="ORF">S01H1_12799</name>
</gene>
<dbReference type="InterPro" id="IPR029787">
    <property type="entry name" value="Nucleotide_cyclase"/>
</dbReference>
<dbReference type="SMART" id="SM00267">
    <property type="entry name" value="GGDEF"/>
    <property type="match status" value="1"/>
</dbReference>
<dbReference type="Gene3D" id="3.40.50.2300">
    <property type="match status" value="1"/>
</dbReference>
<proteinExistence type="predicted"/>
<dbReference type="InterPro" id="IPR043128">
    <property type="entry name" value="Rev_trsase/Diguanyl_cyclase"/>
</dbReference>
<feature type="domain" description="EAL" evidence="2">
    <location>
        <begin position="343"/>
        <end position="412"/>
    </location>
</feature>
<dbReference type="SMART" id="SM00448">
    <property type="entry name" value="REC"/>
    <property type="match status" value="1"/>
</dbReference>
<dbReference type="PROSITE" id="PS50883">
    <property type="entry name" value="EAL"/>
    <property type="match status" value="1"/>
</dbReference>
<dbReference type="SUPFAM" id="SSF52172">
    <property type="entry name" value="CheY-like"/>
    <property type="match status" value="1"/>
</dbReference>
<dbReference type="PROSITE" id="PS50110">
    <property type="entry name" value="RESPONSE_REGULATORY"/>
    <property type="match status" value="1"/>
</dbReference>
<evidence type="ECO:0008006" key="5">
    <source>
        <dbReference type="Google" id="ProtNLM"/>
    </source>
</evidence>
<comment type="caution">
    <text evidence="4">The sequence shown here is derived from an EMBL/GenBank/DDBJ whole genome shotgun (WGS) entry which is preliminary data.</text>
</comment>
<dbReference type="InterPro" id="IPR001789">
    <property type="entry name" value="Sig_transdc_resp-reg_receiver"/>
</dbReference>
<dbReference type="Pfam" id="PF00072">
    <property type="entry name" value="Response_reg"/>
    <property type="match status" value="1"/>
</dbReference>
<evidence type="ECO:0000259" key="3">
    <source>
        <dbReference type="PROSITE" id="PS50887"/>
    </source>
</evidence>
<dbReference type="InterPro" id="IPR011006">
    <property type="entry name" value="CheY-like_superfamily"/>
</dbReference>
<feature type="non-terminal residue" evidence="4">
    <location>
        <position position="1"/>
    </location>
</feature>
<dbReference type="NCBIfam" id="TIGR00254">
    <property type="entry name" value="GGDEF"/>
    <property type="match status" value="1"/>
</dbReference>
<evidence type="ECO:0000259" key="1">
    <source>
        <dbReference type="PROSITE" id="PS50110"/>
    </source>
</evidence>
<name>X0S619_9ZZZZ</name>
<dbReference type="PANTHER" id="PTHR33121">
    <property type="entry name" value="CYCLIC DI-GMP PHOSPHODIESTERASE PDEF"/>
    <property type="match status" value="1"/>
</dbReference>
<evidence type="ECO:0000259" key="2">
    <source>
        <dbReference type="PROSITE" id="PS50883"/>
    </source>
</evidence>
<organism evidence="4">
    <name type="scientific">marine sediment metagenome</name>
    <dbReference type="NCBI Taxonomy" id="412755"/>
    <lineage>
        <taxon>unclassified sequences</taxon>
        <taxon>metagenomes</taxon>
        <taxon>ecological metagenomes</taxon>
    </lineage>
</organism>
<protein>
    <recommendedName>
        <fullName evidence="5">Response regulatory domain-containing protein</fullName>
    </recommendedName>
</protein>
<dbReference type="InterPro" id="IPR000160">
    <property type="entry name" value="GGDEF_dom"/>
</dbReference>
<feature type="domain" description="GGDEF" evidence="3">
    <location>
        <begin position="200"/>
        <end position="333"/>
    </location>
</feature>
<dbReference type="PROSITE" id="PS50887">
    <property type="entry name" value="GGDEF"/>
    <property type="match status" value="1"/>
</dbReference>
<dbReference type="AlphaFoldDB" id="X0S619"/>
<dbReference type="GO" id="GO:0071111">
    <property type="term" value="F:cyclic-guanylate-specific phosphodiesterase activity"/>
    <property type="evidence" value="ECO:0007669"/>
    <property type="project" value="InterPro"/>
</dbReference>
<sequence length="412" mass="45515">ELRLMAIRTNVAAYYVAPIDSRTIAQELWELTNLKQRQYRVLVIEDDISQAQFASAILQSAGMKTLSITRPLQVLDALAQFKPDLILMDLYMPDANGNELTMVIREHPDFVVTPIVFLSGEKNREKQLDALSYGADDFLNKPVSPTQLISTVSNRIKRSQVLQNRTSISTSRDPVSGLYNPGYFFEQLDDLMSGDQADLLHGGILHIHIDKLAKVRQAEGEEGASRLLAELGTLVTQQIEVQDVACRLNDNSFGVIASRPDDNNILQLAEKLRAEVEQNLFSCSTAGVTPTLSIGIGLFTNQRDEASILLLEAARACKDAQQLGGNQSCVYSPVVLSTSLAADGQLAPLIIESLTHGDIRTFFQPLSESPDKEITHFELVLNLMTPEVSGVSPQDIREVARQAEKLSLLDRR</sequence>
<dbReference type="PANTHER" id="PTHR33121:SF71">
    <property type="entry name" value="OXYGEN SENSOR PROTEIN DOSP"/>
    <property type="match status" value="1"/>
</dbReference>
<reference evidence="4" key="1">
    <citation type="journal article" date="2014" name="Front. Microbiol.">
        <title>High frequency of phylogenetically diverse reductive dehalogenase-homologous genes in deep subseafloor sedimentary metagenomes.</title>
        <authorList>
            <person name="Kawai M."/>
            <person name="Futagami T."/>
            <person name="Toyoda A."/>
            <person name="Takaki Y."/>
            <person name="Nishi S."/>
            <person name="Hori S."/>
            <person name="Arai W."/>
            <person name="Tsubouchi T."/>
            <person name="Morono Y."/>
            <person name="Uchiyama I."/>
            <person name="Ito T."/>
            <person name="Fujiyama A."/>
            <person name="Inagaki F."/>
            <person name="Takami H."/>
        </authorList>
    </citation>
    <scope>NUCLEOTIDE SEQUENCE</scope>
    <source>
        <strain evidence="4">Expedition CK06-06</strain>
    </source>
</reference>
<dbReference type="SUPFAM" id="SSF55073">
    <property type="entry name" value="Nucleotide cyclase"/>
    <property type="match status" value="1"/>
</dbReference>
<dbReference type="InterPro" id="IPR050706">
    <property type="entry name" value="Cyclic-di-GMP_PDE-like"/>
</dbReference>
<dbReference type="GO" id="GO:0000160">
    <property type="term" value="P:phosphorelay signal transduction system"/>
    <property type="evidence" value="ECO:0007669"/>
    <property type="project" value="InterPro"/>
</dbReference>